<organism evidence="1">
    <name type="scientific">Triticum urartu</name>
    <name type="common">Red wild einkorn</name>
    <name type="synonym">Crithodium urartu</name>
    <dbReference type="NCBI Taxonomy" id="4572"/>
    <lineage>
        <taxon>Eukaryota</taxon>
        <taxon>Viridiplantae</taxon>
        <taxon>Streptophyta</taxon>
        <taxon>Embryophyta</taxon>
        <taxon>Tracheophyta</taxon>
        <taxon>Spermatophyta</taxon>
        <taxon>Magnoliopsida</taxon>
        <taxon>Liliopsida</taxon>
        <taxon>Poales</taxon>
        <taxon>Poaceae</taxon>
        <taxon>BOP clade</taxon>
        <taxon>Pooideae</taxon>
        <taxon>Triticodae</taxon>
        <taxon>Triticeae</taxon>
        <taxon>Triticinae</taxon>
        <taxon>Triticum</taxon>
    </lineage>
</organism>
<gene>
    <name evidence="1" type="ORF">TRIUR3_34450</name>
</gene>
<name>M8A852_TRIUA</name>
<accession>M8A852</accession>
<evidence type="ECO:0000313" key="1">
    <source>
        <dbReference type="EMBL" id="EMS68206.1"/>
    </source>
</evidence>
<dbReference type="AlphaFoldDB" id="M8A852"/>
<reference evidence="1" key="1">
    <citation type="journal article" date="2013" name="Nature">
        <title>Draft genome of the wheat A-genome progenitor Triticum urartu.</title>
        <authorList>
            <person name="Ling H.Q."/>
            <person name="Zhao S."/>
            <person name="Liu D."/>
            <person name="Wang J."/>
            <person name="Sun H."/>
            <person name="Zhang C."/>
            <person name="Fan H."/>
            <person name="Li D."/>
            <person name="Dong L."/>
            <person name="Tao Y."/>
            <person name="Gao C."/>
            <person name="Wu H."/>
            <person name="Li Y."/>
            <person name="Cui Y."/>
            <person name="Guo X."/>
            <person name="Zheng S."/>
            <person name="Wang B."/>
            <person name="Yu K."/>
            <person name="Liang Q."/>
            <person name="Yang W."/>
            <person name="Lou X."/>
            <person name="Chen J."/>
            <person name="Feng M."/>
            <person name="Jian J."/>
            <person name="Zhang X."/>
            <person name="Luo G."/>
            <person name="Jiang Y."/>
            <person name="Liu J."/>
            <person name="Wang Z."/>
            <person name="Sha Y."/>
            <person name="Zhang B."/>
            <person name="Wu H."/>
            <person name="Tang D."/>
            <person name="Shen Q."/>
            <person name="Xue P."/>
            <person name="Zou S."/>
            <person name="Wang X."/>
            <person name="Liu X."/>
            <person name="Wang F."/>
            <person name="Yang Y."/>
            <person name="An X."/>
            <person name="Dong Z."/>
            <person name="Zhang K."/>
            <person name="Zhang X."/>
            <person name="Luo M.C."/>
            <person name="Dvorak J."/>
            <person name="Tong Y."/>
            <person name="Wang J."/>
            <person name="Yang H."/>
            <person name="Li Z."/>
            <person name="Wang D."/>
            <person name="Zhang A."/>
            <person name="Wang J."/>
        </authorList>
    </citation>
    <scope>NUCLEOTIDE SEQUENCE</scope>
</reference>
<proteinExistence type="predicted"/>
<protein>
    <submittedName>
        <fullName evidence="1">Uncharacterized protein</fullName>
    </submittedName>
</protein>
<sequence>MAEGKGATTKNPKMMPRQHNGSGHGDDRQQEAASGGRATTRRSCSGGYKWWTDAGSVKASGARWLAEESISRVGKEVEACAEQSSSEEE</sequence>
<dbReference type="EMBL" id="KD009659">
    <property type="protein sequence ID" value="EMS68206.1"/>
    <property type="molecule type" value="Genomic_DNA"/>
</dbReference>